<dbReference type="AlphaFoldDB" id="A0A5B7DVK6"/>
<protein>
    <submittedName>
        <fullName evidence="1">Uncharacterized protein</fullName>
    </submittedName>
</protein>
<name>A0A5B7DVK6_PORTR</name>
<reference evidence="1 2" key="1">
    <citation type="submission" date="2019-05" db="EMBL/GenBank/DDBJ databases">
        <title>Another draft genome of Portunus trituberculatus and its Hox gene families provides insights of decapod evolution.</title>
        <authorList>
            <person name="Jeong J.-H."/>
            <person name="Song I."/>
            <person name="Kim S."/>
            <person name="Choi T."/>
            <person name="Kim D."/>
            <person name="Ryu S."/>
            <person name="Kim W."/>
        </authorList>
    </citation>
    <scope>NUCLEOTIDE SEQUENCE [LARGE SCALE GENOMIC DNA]</scope>
    <source>
        <tissue evidence="1">Muscle</tissue>
    </source>
</reference>
<dbReference type="OrthoDB" id="441971at2759"/>
<proteinExistence type="predicted"/>
<evidence type="ECO:0000313" key="2">
    <source>
        <dbReference type="Proteomes" id="UP000324222"/>
    </source>
</evidence>
<organism evidence="1 2">
    <name type="scientific">Portunus trituberculatus</name>
    <name type="common">Swimming crab</name>
    <name type="synonym">Neptunus trituberculatus</name>
    <dbReference type="NCBI Taxonomy" id="210409"/>
    <lineage>
        <taxon>Eukaryota</taxon>
        <taxon>Metazoa</taxon>
        <taxon>Ecdysozoa</taxon>
        <taxon>Arthropoda</taxon>
        <taxon>Crustacea</taxon>
        <taxon>Multicrustacea</taxon>
        <taxon>Malacostraca</taxon>
        <taxon>Eumalacostraca</taxon>
        <taxon>Eucarida</taxon>
        <taxon>Decapoda</taxon>
        <taxon>Pleocyemata</taxon>
        <taxon>Brachyura</taxon>
        <taxon>Eubrachyura</taxon>
        <taxon>Portunoidea</taxon>
        <taxon>Portunidae</taxon>
        <taxon>Portuninae</taxon>
        <taxon>Portunus</taxon>
    </lineage>
</organism>
<evidence type="ECO:0000313" key="1">
    <source>
        <dbReference type="EMBL" id="MPC24894.1"/>
    </source>
</evidence>
<comment type="caution">
    <text evidence="1">The sequence shown here is derived from an EMBL/GenBank/DDBJ whole genome shotgun (WGS) entry which is preliminary data.</text>
</comment>
<keyword evidence="2" id="KW-1185">Reference proteome</keyword>
<dbReference type="EMBL" id="VSRR010001387">
    <property type="protein sequence ID" value="MPC24894.1"/>
    <property type="molecule type" value="Genomic_DNA"/>
</dbReference>
<accession>A0A5B7DVK6</accession>
<gene>
    <name evidence="1" type="ORF">E2C01_017988</name>
</gene>
<sequence>MLCNVPYIFPVPLITVRLATHRKSQSGWRLQGRHAYGGPSMAFSVFLCLNTPTTVSTCFYEEPLPSWLYCPDSYPTPHGAVSKIASLPDAIAAMPVGTPLPLHALPWVLRSFSDSCDSACMM</sequence>
<dbReference type="Proteomes" id="UP000324222">
    <property type="component" value="Unassembled WGS sequence"/>
</dbReference>